<protein>
    <submittedName>
        <fullName evidence="1">Uncharacterized protein</fullName>
    </submittedName>
</protein>
<sequence>MTFLTTLVMSNARMPCFPENLEAQALERLMLFLEIIRPDTVY</sequence>
<dbReference type="AlphaFoldDB" id="A0A0P9PMS2"/>
<comment type="caution">
    <text evidence="1">The sequence shown here is derived from an EMBL/GenBank/DDBJ whole genome shotgun (WGS) entry which is preliminary data.</text>
</comment>
<dbReference type="EMBL" id="RBRA01000032">
    <property type="protein sequence ID" value="RMQ28576.1"/>
    <property type="molecule type" value="Genomic_DNA"/>
</dbReference>
<reference evidence="1 2" key="1">
    <citation type="submission" date="2018-08" db="EMBL/GenBank/DDBJ databases">
        <title>Recombination of ecologically and evolutionarily significant loci maintains genetic cohesion in the Pseudomonas syringae species complex.</title>
        <authorList>
            <person name="Dillon M."/>
            <person name="Thakur S."/>
            <person name="Almeida R.N.D."/>
            <person name="Weir B.S."/>
            <person name="Guttman D.S."/>
        </authorList>
    </citation>
    <scope>NUCLEOTIDE SEQUENCE [LARGE SCALE GENOMIC DNA]</scope>
    <source>
        <strain evidence="1 2">ICMP 13052</strain>
    </source>
</reference>
<dbReference type="Proteomes" id="UP000269044">
    <property type="component" value="Unassembled WGS sequence"/>
</dbReference>
<name>A0A0P9PMS2_9PSED</name>
<organism evidence="1 2">
    <name type="scientific">Pseudomonas syringae pv. delphinii</name>
    <dbReference type="NCBI Taxonomy" id="192088"/>
    <lineage>
        <taxon>Bacteria</taxon>
        <taxon>Pseudomonadati</taxon>
        <taxon>Pseudomonadota</taxon>
        <taxon>Gammaproteobacteria</taxon>
        <taxon>Pseudomonadales</taxon>
        <taxon>Pseudomonadaceae</taxon>
        <taxon>Pseudomonas</taxon>
    </lineage>
</organism>
<evidence type="ECO:0000313" key="1">
    <source>
        <dbReference type="EMBL" id="RMQ28576.1"/>
    </source>
</evidence>
<gene>
    <name evidence="1" type="ORF">ALQ08_200223</name>
</gene>
<proteinExistence type="predicted"/>
<evidence type="ECO:0000313" key="2">
    <source>
        <dbReference type="Proteomes" id="UP000269044"/>
    </source>
</evidence>
<accession>A0A0P9PMS2</accession>